<dbReference type="GO" id="GO:0000166">
    <property type="term" value="F:nucleotide binding"/>
    <property type="evidence" value="ECO:0007669"/>
    <property type="project" value="UniProtKB-KW"/>
</dbReference>
<dbReference type="InterPro" id="IPR043519">
    <property type="entry name" value="NT_sf"/>
</dbReference>
<keyword evidence="4 12" id="KW-0808">Transferase</keyword>
<dbReference type="InterPro" id="IPR002646">
    <property type="entry name" value="PolA_pol_head_dom"/>
</dbReference>
<evidence type="ECO:0000256" key="10">
    <source>
        <dbReference type="ARBA" id="ARBA00022884"/>
    </source>
</evidence>
<evidence type="ECO:0000256" key="7">
    <source>
        <dbReference type="ARBA" id="ARBA00022723"/>
    </source>
</evidence>
<dbReference type="Gene3D" id="3.10.310.30">
    <property type="match status" value="1"/>
</dbReference>
<keyword evidence="7" id="KW-0479">Metal-binding</keyword>
<name>A0A951PIJ4_9CYAN</name>
<dbReference type="Gene3D" id="3.10.580.10">
    <property type="entry name" value="CBS-domain"/>
    <property type="match status" value="2"/>
</dbReference>
<keyword evidence="9" id="KW-0460">Magnesium</keyword>
<accession>A0A951PIJ4</accession>
<evidence type="ECO:0000256" key="8">
    <source>
        <dbReference type="ARBA" id="ARBA00022741"/>
    </source>
</evidence>
<dbReference type="SMART" id="SM00116">
    <property type="entry name" value="CBS"/>
    <property type="match status" value="2"/>
</dbReference>
<comment type="similarity">
    <text evidence="2 12">Belongs to the tRNA nucleotidyltransferase/poly(A) polymerase family.</text>
</comment>
<gene>
    <name evidence="15" type="ORF">KME25_05720</name>
</gene>
<dbReference type="InterPro" id="IPR052390">
    <property type="entry name" value="tRNA_nt/polyA_polymerase"/>
</dbReference>
<dbReference type="SUPFAM" id="SSF64182">
    <property type="entry name" value="DHH phosphoesterases"/>
    <property type="match status" value="1"/>
</dbReference>
<dbReference type="GO" id="GO:0008033">
    <property type="term" value="P:tRNA processing"/>
    <property type="evidence" value="ECO:0007669"/>
    <property type="project" value="UniProtKB-KW"/>
</dbReference>
<dbReference type="SUPFAM" id="SSF81301">
    <property type="entry name" value="Nucleotidyltransferase"/>
    <property type="match status" value="1"/>
</dbReference>
<dbReference type="Gene3D" id="3.90.1640.10">
    <property type="entry name" value="inorganic pyrophosphatase (n-terminal core)"/>
    <property type="match status" value="1"/>
</dbReference>
<keyword evidence="8" id="KW-0547">Nucleotide-binding</keyword>
<dbReference type="Pfam" id="PF01368">
    <property type="entry name" value="DHH"/>
    <property type="match status" value="1"/>
</dbReference>
<feature type="domain" description="CBS" evidence="14">
    <location>
        <begin position="344"/>
        <end position="403"/>
    </location>
</feature>
<reference evidence="15" key="1">
    <citation type="submission" date="2021-05" db="EMBL/GenBank/DDBJ databases">
        <authorList>
            <person name="Pietrasiak N."/>
            <person name="Ward R."/>
            <person name="Stajich J.E."/>
            <person name="Kurbessoian T."/>
        </authorList>
    </citation>
    <scope>NUCLEOTIDE SEQUENCE</scope>
    <source>
        <strain evidence="15">CPER-KK1</strain>
    </source>
</reference>
<dbReference type="GO" id="GO:0000049">
    <property type="term" value="F:tRNA binding"/>
    <property type="evidence" value="ECO:0007669"/>
    <property type="project" value="UniProtKB-KW"/>
</dbReference>
<dbReference type="GO" id="GO:0046872">
    <property type="term" value="F:metal ion binding"/>
    <property type="evidence" value="ECO:0007669"/>
    <property type="project" value="UniProtKB-KW"/>
</dbReference>
<dbReference type="InterPro" id="IPR001667">
    <property type="entry name" value="DDH_dom"/>
</dbReference>
<evidence type="ECO:0000256" key="13">
    <source>
        <dbReference type="SAM" id="MobiDB-lite"/>
    </source>
</evidence>
<keyword evidence="5" id="KW-0819">tRNA processing</keyword>
<evidence type="ECO:0000313" key="15">
    <source>
        <dbReference type="EMBL" id="MBW4543926.1"/>
    </source>
</evidence>
<dbReference type="GO" id="GO:0016779">
    <property type="term" value="F:nucleotidyltransferase activity"/>
    <property type="evidence" value="ECO:0007669"/>
    <property type="project" value="UniProtKB-KW"/>
</dbReference>
<evidence type="ECO:0000256" key="11">
    <source>
        <dbReference type="PROSITE-ProRule" id="PRU00703"/>
    </source>
</evidence>
<keyword evidence="3" id="KW-0820">tRNA-binding</keyword>
<dbReference type="Gene3D" id="1.10.3090.10">
    <property type="entry name" value="cca-adding enzyme, domain 2"/>
    <property type="match status" value="1"/>
</dbReference>
<protein>
    <submittedName>
        <fullName evidence="15">CBS domain-containing protein</fullName>
    </submittedName>
</protein>
<evidence type="ECO:0000256" key="1">
    <source>
        <dbReference type="ARBA" id="ARBA00001946"/>
    </source>
</evidence>
<sequence>MDLILCHTTTDFDSLGAAVGLTRLKPGAKLVLTGGAHPAVRDFLALHRDEYAVIERRAVNIEQIRSLIVVDSQKRDRLGKAAEWLDLPQLTSIEVYDHHQGSETDIPATHTQIEPVGAATTLVVEQLQQASIQLTPIEATVMALGIHTDTGSLTYDQTTPRDAAALAWLMAAGANVRQIAEYVDPGLSSQLQELLTEALDSLQSQTQLGHTISWVLLKTSDYVPGLSSLASRLLELTESDALLLAAEYGGRGQEDGDQLSPYRSTTPPPHQQEILLPQSQLSIIGRSRIEGTNLNELFQPFGGGGHSQAAAMRIRDVNPSELLEQLVNQLKEQIPQPLTAQELMSSPVRTIRPDTTISEAQRILLRYGHSGLSVVDENDELVGIISRRDIDLALHHGFGHAPVKGYMTKNVKTITPQTLLSEIESLMVTYDIGRLPVLDNGQLVGIVTRTDVLRQRHQEGSGENSCFIPITNPQSLIPNLRSRLAPPLWELLMRTAQEADQRGWHLYLVGGGVRDLLLADAADKLLLEDIDLVVDGYHRSADTGAGVTLAQALQNIYPNARLEVHGAFQTAALLWHNDPVLGSLWIDIATARTEFYPYPAANPEVEASSIRQDLYRRDFTINAMAARLTTSRGGGLPLLDFFGGLLDLKSHQIRVLHANSFIEDPTRIFRAVRFAVRLDFQIEAQTEAYIRYAIESGVYERSLLANSKAPALQTRLKAELKYILQAPYWERALELLDSLEALRCLHPTLKLDEQLWWQVRLVNRWLRRFDPDKNLEHWQMRLEVLLAHLAPEARTAVAINLQLPADSIERLEQLDQVKAKVVETLPTCQRRSEVVQLLRSYKLPSLVLIAVQSPRTIRRKIWQYLTTWANMQAPLDGNTLKQLGYKPGPQYRQILDELLAATLDQVIQNEADAKAFLAEHYPLTGNA</sequence>
<evidence type="ECO:0000256" key="3">
    <source>
        <dbReference type="ARBA" id="ARBA00022555"/>
    </source>
</evidence>
<comment type="caution">
    <text evidence="15">The sequence shown here is derived from an EMBL/GenBank/DDBJ whole genome shotgun (WGS) entry which is preliminary data.</text>
</comment>
<comment type="cofactor">
    <cofactor evidence="1">
        <name>Mg(2+)</name>
        <dbReference type="ChEBI" id="CHEBI:18420"/>
    </cofactor>
</comment>
<dbReference type="InterPro" id="IPR000644">
    <property type="entry name" value="CBS_dom"/>
</dbReference>
<dbReference type="PANTHER" id="PTHR47788">
    <property type="entry name" value="POLYA POLYMERASE"/>
    <property type="match status" value="1"/>
</dbReference>
<evidence type="ECO:0000313" key="16">
    <source>
        <dbReference type="Proteomes" id="UP000753908"/>
    </source>
</evidence>
<evidence type="ECO:0000256" key="4">
    <source>
        <dbReference type="ARBA" id="ARBA00022679"/>
    </source>
</evidence>
<dbReference type="Proteomes" id="UP000753908">
    <property type="component" value="Unassembled WGS sequence"/>
</dbReference>
<dbReference type="Gene3D" id="3.30.460.10">
    <property type="entry name" value="Beta Polymerase, domain 2"/>
    <property type="match status" value="1"/>
</dbReference>
<dbReference type="SUPFAM" id="SSF81891">
    <property type="entry name" value="Poly A polymerase C-terminal region-like"/>
    <property type="match status" value="1"/>
</dbReference>
<keyword evidence="6" id="KW-0548">Nucleotidyltransferase</keyword>
<feature type="region of interest" description="Disordered" evidence="13">
    <location>
        <begin position="251"/>
        <end position="271"/>
    </location>
</feature>
<keyword evidence="11" id="KW-0129">CBS domain</keyword>
<feature type="domain" description="CBS" evidence="14">
    <location>
        <begin position="407"/>
        <end position="463"/>
    </location>
</feature>
<dbReference type="PANTHER" id="PTHR47788:SF1">
    <property type="entry name" value="A-ADDING TRNA NUCLEOTIDYLTRANSFERASE"/>
    <property type="match status" value="1"/>
</dbReference>
<dbReference type="CDD" id="cd04595">
    <property type="entry name" value="CBS_pair_DHH_polyA_Pol_assoc"/>
    <property type="match status" value="1"/>
</dbReference>
<evidence type="ECO:0000256" key="5">
    <source>
        <dbReference type="ARBA" id="ARBA00022694"/>
    </source>
</evidence>
<dbReference type="Pfam" id="PF01743">
    <property type="entry name" value="PolyA_pol"/>
    <property type="match status" value="1"/>
</dbReference>
<dbReference type="AlphaFoldDB" id="A0A951PIJ4"/>
<proteinExistence type="inferred from homology"/>
<evidence type="ECO:0000256" key="9">
    <source>
        <dbReference type="ARBA" id="ARBA00022842"/>
    </source>
</evidence>
<organism evidence="15 16">
    <name type="scientific">Symplocastrum torsivum CPER-KK1</name>
    <dbReference type="NCBI Taxonomy" id="450513"/>
    <lineage>
        <taxon>Bacteria</taxon>
        <taxon>Bacillati</taxon>
        <taxon>Cyanobacteriota</taxon>
        <taxon>Cyanophyceae</taxon>
        <taxon>Oscillatoriophycideae</taxon>
        <taxon>Oscillatoriales</taxon>
        <taxon>Microcoleaceae</taxon>
        <taxon>Symplocastrum</taxon>
    </lineage>
</organism>
<evidence type="ECO:0000256" key="6">
    <source>
        <dbReference type="ARBA" id="ARBA00022695"/>
    </source>
</evidence>
<reference evidence="15" key="2">
    <citation type="journal article" date="2022" name="Microbiol. Resour. Announc.">
        <title>Metagenome Sequencing to Explore Phylogenomics of Terrestrial Cyanobacteria.</title>
        <authorList>
            <person name="Ward R.D."/>
            <person name="Stajich J.E."/>
            <person name="Johansen J.R."/>
            <person name="Huntemann M."/>
            <person name="Clum A."/>
            <person name="Foster B."/>
            <person name="Foster B."/>
            <person name="Roux S."/>
            <person name="Palaniappan K."/>
            <person name="Varghese N."/>
            <person name="Mukherjee S."/>
            <person name="Reddy T.B.K."/>
            <person name="Daum C."/>
            <person name="Copeland A."/>
            <person name="Chen I.A."/>
            <person name="Ivanova N.N."/>
            <person name="Kyrpides N.C."/>
            <person name="Shapiro N."/>
            <person name="Eloe-Fadrosh E.A."/>
            <person name="Pietrasiak N."/>
        </authorList>
    </citation>
    <scope>NUCLEOTIDE SEQUENCE</scope>
    <source>
        <strain evidence="15">CPER-KK1</strain>
    </source>
</reference>
<dbReference type="EMBL" id="JAHHIF010000006">
    <property type="protein sequence ID" value="MBW4543926.1"/>
    <property type="molecule type" value="Genomic_DNA"/>
</dbReference>
<evidence type="ECO:0000259" key="14">
    <source>
        <dbReference type="PROSITE" id="PS51371"/>
    </source>
</evidence>
<dbReference type="SUPFAM" id="SSF54631">
    <property type="entry name" value="CBS-domain pair"/>
    <property type="match status" value="1"/>
</dbReference>
<dbReference type="CDD" id="cd05398">
    <property type="entry name" value="NT_ClassII-CCAase"/>
    <property type="match status" value="1"/>
</dbReference>
<dbReference type="PROSITE" id="PS51371">
    <property type="entry name" value="CBS"/>
    <property type="match status" value="2"/>
</dbReference>
<evidence type="ECO:0000256" key="12">
    <source>
        <dbReference type="RuleBase" id="RU003953"/>
    </source>
</evidence>
<dbReference type="Pfam" id="PF00571">
    <property type="entry name" value="CBS"/>
    <property type="match status" value="2"/>
</dbReference>
<dbReference type="InterPro" id="IPR046342">
    <property type="entry name" value="CBS_dom_sf"/>
</dbReference>
<keyword evidence="10 12" id="KW-0694">RNA-binding</keyword>
<evidence type="ECO:0000256" key="2">
    <source>
        <dbReference type="ARBA" id="ARBA00007265"/>
    </source>
</evidence>
<dbReference type="InterPro" id="IPR038763">
    <property type="entry name" value="DHH_sf"/>
</dbReference>